<reference evidence="1" key="1">
    <citation type="journal article" date="2015" name="Nature">
        <title>Complex archaea that bridge the gap between prokaryotes and eukaryotes.</title>
        <authorList>
            <person name="Spang A."/>
            <person name="Saw J.H."/>
            <person name="Jorgensen S.L."/>
            <person name="Zaremba-Niedzwiedzka K."/>
            <person name="Martijn J."/>
            <person name="Lind A.E."/>
            <person name="van Eijk R."/>
            <person name="Schleper C."/>
            <person name="Guy L."/>
            <person name="Ettema T.J."/>
        </authorList>
    </citation>
    <scope>NUCLEOTIDE SEQUENCE</scope>
</reference>
<proteinExistence type="predicted"/>
<name>A0A0F8ZVR5_9ZZZZ</name>
<dbReference type="AlphaFoldDB" id="A0A0F8ZVR5"/>
<dbReference type="EMBL" id="LAZR01058165">
    <property type="protein sequence ID" value="KKK70494.1"/>
    <property type="molecule type" value="Genomic_DNA"/>
</dbReference>
<gene>
    <name evidence="1" type="ORF">LCGC14_2923390</name>
</gene>
<organism evidence="1">
    <name type="scientific">marine sediment metagenome</name>
    <dbReference type="NCBI Taxonomy" id="412755"/>
    <lineage>
        <taxon>unclassified sequences</taxon>
        <taxon>metagenomes</taxon>
        <taxon>ecological metagenomes</taxon>
    </lineage>
</organism>
<protein>
    <submittedName>
        <fullName evidence="1">Uncharacterized protein</fullName>
    </submittedName>
</protein>
<comment type="caution">
    <text evidence="1">The sequence shown here is derived from an EMBL/GenBank/DDBJ whole genome shotgun (WGS) entry which is preliminary data.</text>
</comment>
<feature type="non-terminal residue" evidence="1">
    <location>
        <position position="1"/>
    </location>
</feature>
<evidence type="ECO:0000313" key="1">
    <source>
        <dbReference type="EMBL" id="KKK70494.1"/>
    </source>
</evidence>
<accession>A0A0F8ZVR5</accession>
<sequence>IYSAVAPANDRGQKSLRQYYLDQV</sequence>